<keyword evidence="2" id="KW-0805">Transcription regulation</keyword>
<feature type="domain" description="RNA polymerase sigma factor 70 region 4 type 2" evidence="6">
    <location>
        <begin position="119"/>
        <end position="169"/>
    </location>
</feature>
<sequence length="419" mass="45880">MEPQPTADPRGTVETVFRIESPRIIAGVARIVRDIGIAEELAQDALVAALEQWPRDGVPDNPGAWLMATARHRAVDLIRRRENYVRKLAEIGRDLETTTPPEEPADPDDIDDDLLRLVFTACHPVLSPEARIALTLRLLGGLTTPEIARAFLVPEPTIAQRIVRAKRTLATRNVAFEVPYGPDREARLGSVLDVIYLIFNEGYAATAGDDWLRPGLCEDALRLARVLSGLMPKEPEVHGLTALLEFQTSRAAARTGPAGEPILLKDQNRRRWNRMLIARGIKALGRADATATGAPGPYALQAAIAACHAHAYTYEETDWKSIATLYGLLSARSPSPVVELNRAVAVSMADGPEPALEIVDAIAAEPALRDYHLLPSVRGDLLLRLGRTAQARAEFERAAGLTQNEREREMLLRRAAEVA</sequence>
<protein>
    <submittedName>
        <fullName evidence="8">RNA polymerase sigma factor</fullName>
    </submittedName>
</protein>
<gene>
    <name evidence="8" type="ORF">AB5J49_29055</name>
</gene>
<evidence type="ECO:0000256" key="2">
    <source>
        <dbReference type="ARBA" id="ARBA00023015"/>
    </source>
</evidence>
<name>A0AB39Q656_9ACTN</name>
<evidence type="ECO:0000256" key="1">
    <source>
        <dbReference type="ARBA" id="ARBA00010641"/>
    </source>
</evidence>
<dbReference type="PANTHER" id="PTHR47756:SF1">
    <property type="entry name" value="BLL0085 PROTEIN"/>
    <property type="match status" value="1"/>
</dbReference>
<dbReference type="InterPro" id="IPR036388">
    <property type="entry name" value="WH-like_DNA-bd_sf"/>
</dbReference>
<dbReference type="GO" id="GO:0003677">
    <property type="term" value="F:DNA binding"/>
    <property type="evidence" value="ECO:0007669"/>
    <property type="project" value="InterPro"/>
</dbReference>
<dbReference type="InterPro" id="IPR046531">
    <property type="entry name" value="DUF6596"/>
</dbReference>
<dbReference type="InterPro" id="IPR014284">
    <property type="entry name" value="RNA_pol_sigma-70_dom"/>
</dbReference>
<dbReference type="AlphaFoldDB" id="A0AB39Q656"/>
<comment type="similarity">
    <text evidence="1">Belongs to the sigma-70 factor family. ECF subfamily.</text>
</comment>
<evidence type="ECO:0000256" key="3">
    <source>
        <dbReference type="ARBA" id="ARBA00023082"/>
    </source>
</evidence>
<keyword evidence="3" id="KW-0731">Sigma factor</keyword>
<dbReference type="RefSeq" id="WP_369171759.1">
    <property type="nucleotide sequence ID" value="NZ_CP163439.1"/>
</dbReference>
<dbReference type="Pfam" id="PF04542">
    <property type="entry name" value="Sigma70_r2"/>
    <property type="match status" value="1"/>
</dbReference>
<dbReference type="GO" id="GO:0016987">
    <property type="term" value="F:sigma factor activity"/>
    <property type="evidence" value="ECO:0007669"/>
    <property type="project" value="UniProtKB-KW"/>
</dbReference>
<dbReference type="NCBIfam" id="TIGR02937">
    <property type="entry name" value="sigma70-ECF"/>
    <property type="match status" value="1"/>
</dbReference>
<dbReference type="GO" id="GO:0006352">
    <property type="term" value="P:DNA-templated transcription initiation"/>
    <property type="evidence" value="ECO:0007669"/>
    <property type="project" value="InterPro"/>
</dbReference>
<dbReference type="Gene3D" id="1.10.1740.10">
    <property type="match status" value="1"/>
</dbReference>
<dbReference type="Pfam" id="PF20239">
    <property type="entry name" value="DUF6596"/>
    <property type="match status" value="1"/>
</dbReference>
<reference evidence="8" key="1">
    <citation type="submission" date="2024-07" db="EMBL/GenBank/DDBJ databases">
        <authorList>
            <person name="Yu S.T."/>
        </authorList>
    </citation>
    <scope>NUCLEOTIDE SEQUENCE</scope>
    <source>
        <strain evidence="8">R28</strain>
    </source>
</reference>
<evidence type="ECO:0000256" key="4">
    <source>
        <dbReference type="ARBA" id="ARBA00023163"/>
    </source>
</evidence>
<dbReference type="SUPFAM" id="SSF88659">
    <property type="entry name" value="Sigma3 and sigma4 domains of RNA polymerase sigma factors"/>
    <property type="match status" value="1"/>
</dbReference>
<feature type="domain" description="RNA polymerase sigma-70 region 2" evidence="5">
    <location>
        <begin position="21"/>
        <end position="82"/>
    </location>
</feature>
<dbReference type="InterPro" id="IPR013249">
    <property type="entry name" value="RNA_pol_sigma70_r4_t2"/>
</dbReference>
<evidence type="ECO:0000259" key="6">
    <source>
        <dbReference type="Pfam" id="PF08281"/>
    </source>
</evidence>
<evidence type="ECO:0000313" key="8">
    <source>
        <dbReference type="EMBL" id="XDQ37055.1"/>
    </source>
</evidence>
<dbReference type="PANTHER" id="PTHR47756">
    <property type="entry name" value="BLL6612 PROTEIN-RELATED"/>
    <property type="match status" value="1"/>
</dbReference>
<dbReference type="SUPFAM" id="SSF88946">
    <property type="entry name" value="Sigma2 domain of RNA polymerase sigma factors"/>
    <property type="match status" value="1"/>
</dbReference>
<evidence type="ECO:0000259" key="7">
    <source>
        <dbReference type="Pfam" id="PF20239"/>
    </source>
</evidence>
<accession>A0AB39Q656</accession>
<organism evidence="8">
    <name type="scientific">Streptomyces sp. R28</name>
    <dbReference type="NCBI Taxonomy" id="3238628"/>
    <lineage>
        <taxon>Bacteria</taxon>
        <taxon>Bacillati</taxon>
        <taxon>Actinomycetota</taxon>
        <taxon>Actinomycetes</taxon>
        <taxon>Kitasatosporales</taxon>
        <taxon>Streptomycetaceae</taxon>
        <taxon>Streptomyces</taxon>
    </lineage>
</organism>
<dbReference type="InterPro" id="IPR013325">
    <property type="entry name" value="RNA_pol_sigma_r2"/>
</dbReference>
<dbReference type="EMBL" id="CP163439">
    <property type="protein sequence ID" value="XDQ37055.1"/>
    <property type="molecule type" value="Genomic_DNA"/>
</dbReference>
<proteinExistence type="inferred from homology"/>
<dbReference type="Gene3D" id="1.10.10.10">
    <property type="entry name" value="Winged helix-like DNA-binding domain superfamily/Winged helix DNA-binding domain"/>
    <property type="match status" value="1"/>
</dbReference>
<evidence type="ECO:0000259" key="5">
    <source>
        <dbReference type="Pfam" id="PF04542"/>
    </source>
</evidence>
<dbReference type="InterPro" id="IPR007627">
    <property type="entry name" value="RNA_pol_sigma70_r2"/>
</dbReference>
<dbReference type="InterPro" id="IPR013324">
    <property type="entry name" value="RNA_pol_sigma_r3/r4-like"/>
</dbReference>
<keyword evidence="4" id="KW-0804">Transcription</keyword>
<feature type="domain" description="DUF6596" evidence="7">
    <location>
        <begin position="187"/>
        <end position="287"/>
    </location>
</feature>
<dbReference type="Pfam" id="PF08281">
    <property type="entry name" value="Sigma70_r4_2"/>
    <property type="match status" value="1"/>
</dbReference>